<comment type="caution">
    <text evidence="2">The sequence shown here is derived from an EMBL/GenBank/DDBJ whole genome shotgun (WGS) entry which is preliminary data.</text>
</comment>
<keyword evidence="1" id="KW-0732">Signal</keyword>
<reference evidence="2" key="1">
    <citation type="submission" date="2023-03" db="EMBL/GenBank/DDBJ databases">
        <title>Massive genome expansion in bonnet fungi (Mycena s.s.) driven by repeated elements and novel gene families across ecological guilds.</title>
        <authorList>
            <consortium name="Lawrence Berkeley National Laboratory"/>
            <person name="Harder C.B."/>
            <person name="Miyauchi S."/>
            <person name="Viragh M."/>
            <person name="Kuo A."/>
            <person name="Thoen E."/>
            <person name="Andreopoulos B."/>
            <person name="Lu D."/>
            <person name="Skrede I."/>
            <person name="Drula E."/>
            <person name="Henrissat B."/>
            <person name="Morin E."/>
            <person name="Kohler A."/>
            <person name="Barry K."/>
            <person name="LaButti K."/>
            <person name="Morin E."/>
            <person name="Salamov A."/>
            <person name="Lipzen A."/>
            <person name="Mereny Z."/>
            <person name="Hegedus B."/>
            <person name="Baldrian P."/>
            <person name="Stursova M."/>
            <person name="Weitz H."/>
            <person name="Taylor A."/>
            <person name="Grigoriev I.V."/>
            <person name="Nagy L.G."/>
            <person name="Martin F."/>
            <person name="Kauserud H."/>
        </authorList>
    </citation>
    <scope>NUCLEOTIDE SEQUENCE</scope>
    <source>
        <strain evidence="2">CBHHK002</strain>
    </source>
</reference>
<feature type="signal peptide" evidence="1">
    <location>
        <begin position="1"/>
        <end position="22"/>
    </location>
</feature>
<evidence type="ECO:0000313" key="3">
    <source>
        <dbReference type="Proteomes" id="UP001218218"/>
    </source>
</evidence>
<evidence type="ECO:0000256" key="1">
    <source>
        <dbReference type="SAM" id="SignalP"/>
    </source>
</evidence>
<dbReference type="EMBL" id="JARIHO010000004">
    <property type="protein sequence ID" value="KAJ7362678.1"/>
    <property type="molecule type" value="Genomic_DNA"/>
</dbReference>
<organism evidence="2 3">
    <name type="scientific">Mycena albidolilacea</name>
    <dbReference type="NCBI Taxonomy" id="1033008"/>
    <lineage>
        <taxon>Eukaryota</taxon>
        <taxon>Fungi</taxon>
        <taxon>Dikarya</taxon>
        <taxon>Basidiomycota</taxon>
        <taxon>Agaricomycotina</taxon>
        <taxon>Agaricomycetes</taxon>
        <taxon>Agaricomycetidae</taxon>
        <taxon>Agaricales</taxon>
        <taxon>Marasmiineae</taxon>
        <taxon>Mycenaceae</taxon>
        <taxon>Mycena</taxon>
    </lineage>
</organism>
<gene>
    <name evidence="2" type="ORF">DFH08DRAFT_799698</name>
</gene>
<accession>A0AAD7AMT3</accession>
<dbReference type="AlphaFoldDB" id="A0AAD7AMT3"/>
<name>A0AAD7AMT3_9AGAR</name>
<protein>
    <submittedName>
        <fullName evidence="2">Uncharacterized protein</fullName>
    </submittedName>
</protein>
<keyword evidence="3" id="KW-1185">Reference proteome</keyword>
<evidence type="ECO:0000313" key="2">
    <source>
        <dbReference type="EMBL" id="KAJ7362678.1"/>
    </source>
</evidence>
<proteinExistence type="predicted"/>
<dbReference type="Proteomes" id="UP001218218">
    <property type="component" value="Unassembled WGS sequence"/>
</dbReference>
<sequence length="340" mass="38037">MMLEDFIKVVFMAFLDFRLLMAFQTAESISQVKIFAQSLKVTELLLAVNPGTASTGLSKKTGEQDRCAHVPHRDVAHHRFLRQESGHGQPQRDHEGLRPSYTHARSITILQAMIQDHANAWGITAEAIEDKAQWSNVTSRVRLCLTDCRYELKKVLSDSVWVAVKSEDGDMILTDREDPLDIIKLCEALVAIVPDADVNVTLPMLGRVALLVFYRNFALQSHRMSPQRQILIEVNTGMKFWEKVDEQLAALRVKYDHDKTRISNSYLIVAPRNANYESSGTSGHQLPNDVVETLGKIPNKKSPGVDGSPDYRTIVKFDIMGIFAGMSGPIHPDIAVRTSG</sequence>
<feature type="chain" id="PRO_5042146441" evidence="1">
    <location>
        <begin position="23"/>
        <end position="340"/>
    </location>
</feature>